<keyword evidence="3" id="KW-1185">Reference proteome</keyword>
<evidence type="ECO:0000256" key="1">
    <source>
        <dbReference type="SAM" id="Phobius"/>
    </source>
</evidence>
<feature type="transmembrane region" description="Helical" evidence="1">
    <location>
        <begin position="12"/>
        <end position="28"/>
    </location>
</feature>
<keyword evidence="1" id="KW-0472">Membrane</keyword>
<reference evidence="3" key="1">
    <citation type="journal article" date="2019" name="Int. J. Syst. Evol. Microbiol.">
        <title>The Global Catalogue of Microorganisms (GCM) 10K type strain sequencing project: providing services to taxonomists for standard genome sequencing and annotation.</title>
        <authorList>
            <consortium name="The Broad Institute Genomics Platform"/>
            <consortium name="The Broad Institute Genome Sequencing Center for Infectious Disease"/>
            <person name="Wu L."/>
            <person name="Ma J."/>
        </authorList>
    </citation>
    <scope>NUCLEOTIDE SEQUENCE [LARGE SCALE GENOMIC DNA]</scope>
    <source>
        <strain evidence="3">CCUG 61707</strain>
    </source>
</reference>
<comment type="caution">
    <text evidence="2">The sequence shown here is derived from an EMBL/GenBank/DDBJ whole genome shotgun (WGS) entry which is preliminary data.</text>
</comment>
<protein>
    <recommendedName>
        <fullName evidence="4">AsmA-like C-terminal region</fullName>
    </recommendedName>
</protein>
<evidence type="ECO:0000313" key="2">
    <source>
        <dbReference type="EMBL" id="MFD0966356.1"/>
    </source>
</evidence>
<name>A0ABW3I9N0_9PAST</name>
<keyword evidence="1" id="KW-0812">Transmembrane</keyword>
<evidence type="ECO:0008006" key="4">
    <source>
        <dbReference type="Google" id="ProtNLM"/>
    </source>
</evidence>
<proteinExistence type="predicted"/>
<dbReference type="EMBL" id="JBHTJN010000011">
    <property type="protein sequence ID" value="MFD0966356.1"/>
    <property type="molecule type" value="Genomic_DNA"/>
</dbReference>
<organism evidence="2 3">
    <name type="scientific">Seminibacterium arietis</name>
    <dbReference type="NCBI Taxonomy" id="1173502"/>
    <lineage>
        <taxon>Bacteria</taxon>
        <taxon>Pseudomonadati</taxon>
        <taxon>Pseudomonadota</taxon>
        <taxon>Gammaproteobacteria</taxon>
        <taxon>Pasteurellales</taxon>
        <taxon>Pasteurellaceae</taxon>
        <taxon>Seminibacterium</taxon>
    </lineage>
</organism>
<keyword evidence="1" id="KW-1133">Transmembrane helix</keyword>
<gene>
    <name evidence="2" type="ORF">ACFQ02_05790</name>
</gene>
<dbReference type="RefSeq" id="WP_380820456.1">
    <property type="nucleotide sequence ID" value="NZ_JBHTJN010000011.1"/>
</dbReference>
<evidence type="ECO:0000313" key="3">
    <source>
        <dbReference type="Proteomes" id="UP001596996"/>
    </source>
</evidence>
<accession>A0ABW3I9N0</accession>
<dbReference type="Proteomes" id="UP001596996">
    <property type="component" value="Unassembled WGS sequence"/>
</dbReference>
<sequence length="454" mass="52476">MKISKMCKKITCGIIFILVVIFSFIYVHKNHIEQKIIPLLHENNIEFNQLSFDILPTPKLQLEEVKLQLNTSKFHFKNIIISTSISSLLLNKKIQLEEIYLQQGEIKNPNFNEVDIVIKPTALYLKDLLGLIKKNSNMKTINNDYLIELKATDQQNNRVKLKTYSTLQPDKIKMKSLDLTIETPQAVFNHLNKLNLKAEKGAIIYSKVNHNINVNFNSIQINHVNFNQIEGNINKDHLQINGDFVIDKNNIKFNYTPINNIISHQNSTLQITANYLDTDKWLSVLELPVILTGKSNLNADLLLKNNIIQQGNVNFNITMGNLKGLNILNIISQGLPINYPQDISQNLDSPFNQLTAKLDWNRESLNISQLLMSNTYFYLKGAGKIQLHNMQCLFKINLYSNDEKYQDITLPITFFDDCYYPKYKVEINKSLRKQIKNLLKEKLQQKQNDTAPIK</sequence>